<dbReference type="GeneID" id="77728577"/>
<dbReference type="InterPro" id="IPR020846">
    <property type="entry name" value="MFS_dom"/>
</dbReference>
<evidence type="ECO:0000313" key="9">
    <source>
        <dbReference type="EMBL" id="KAI9638480.1"/>
    </source>
</evidence>
<sequence length="577" mass="64360">MRFPNLKPKQPDSAEVPASQPSHHDLELKRLCKDRDTRWYAGHLLKLNLVLFFLLITSASNGYDGSMMNSLQTLSYWQDYFGNPSGGLLGLLNAIQNLGNLAGLPFAPFLNDRYGRRWTLFLGCIVMILATIIQSASQNLGMFLVGRFLIGFGNSWASIAGPILLTELAFPTHRAPITSLYNSMWYLGSIIAAWTTFGTLNIQSTWSWRIPSIVQGVPPLVQAVVVWFIPESPRWLLDHDQAVKARRVISKWHCEGVDTDPLVDFEFTEIQTALALEKEAARTTTYMDLFKNKGNIRRFRVIIALAFFSQWSGNGIVSYYLTIVLNGIGITETFEQNLLNGCLQIYNLITAVIGALTVEKAGRRVLFLTSTGGMCLSYMVWTILSATYNAQATEFDASGNPLNGPQSIGNGVIAVIFIYYGFYNIAMSPLIVSYTVEILPFRIRSKGLMVFQICVSFSLVFNQFVNPVALQAIQWRYYIVYTIWLAFEFIYLFFTVVETKGKHGMALPLEEISRLFDGDDAEVDLLDQGVVPGAAGDRRASDGTLLDGGVGLEKKGSQERGEIEQVEAVPAQGEKRF</sequence>
<dbReference type="InterPro" id="IPR005828">
    <property type="entry name" value="MFS_sugar_transport-like"/>
</dbReference>
<dbReference type="InterPro" id="IPR005829">
    <property type="entry name" value="Sugar_transporter_CS"/>
</dbReference>
<dbReference type="Gene3D" id="1.20.1250.20">
    <property type="entry name" value="MFS general substrate transporter like domains"/>
    <property type="match status" value="1"/>
</dbReference>
<accession>A0AA38HDY8</accession>
<feature type="transmembrane region" description="Helical" evidence="7">
    <location>
        <begin position="144"/>
        <end position="164"/>
    </location>
</feature>
<feature type="transmembrane region" description="Helical" evidence="7">
    <location>
        <begin position="365"/>
        <end position="388"/>
    </location>
</feature>
<feature type="transmembrane region" description="Helical" evidence="7">
    <location>
        <begin position="118"/>
        <end position="137"/>
    </location>
</feature>
<evidence type="ECO:0000256" key="1">
    <source>
        <dbReference type="ARBA" id="ARBA00004141"/>
    </source>
</evidence>
<dbReference type="FunFam" id="1.20.1250.20:FF:000117">
    <property type="entry name" value="MFS hexose transporter"/>
    <property type="match status" value="1"/>
</dbReference>
<feature type="domain" description="Major facilitator superfamily (MFS) profile" evidence="8">
    <location>
        <begin position="50"/>
        <end position="500"/>
    </location>
</feature>
<name>A0AA38HDY8_9TREE</name>
<dbReference type="AlphaFoldDB" id="A0AA38HDY8"/>
<comment type="subcellular location">
    <subcellularLocation>
        <location evidence="1">Membrane</location>
        <topology evidence="1">Multi-pass membrane protein</topology>
    </subcellularLocation>
</comment>
<evidence type="ECO:0000256" key="2">
    <source>
        <dbReference type="ARBA" id="ARBA00010992"/>
    </source>
</evidence>
<feature type="transmembrane region" description="Helical" evidence="7">
    <location>
        <begin position="301"/>
        <end position="325"/>
    </location>
</feature>
<dbReference type="EMBL" id="JAKWFO010000003">
    <property type="protein sequence ID" value="KAI9638480.1"/>
    <property type="molecule type" value="Genomic_DNA"/>
</dbReference>
<dbReference type="GO" id="GO:0016020">
    <property type="term" value="C:membrane"/>
    <property type="evidence" value="ECO:0007669"/>
    <property type="project" value="UniProtKB-SubCell"/>
</dbReference>
<organism evidence="9 10">
    <name type="scientific">Dioszegia hungarica</name>
    <dbReference type="NCBI Taxonomy" id="4972"/>
    <lineage>
        <taxon>Eukaryota</taxon>
        <taxon>Fungi</taxon>
        <taxon>Dikarya</taxon>
        <taxon>Basidiomycota</taxon>
        <taxon>Agaricomycotina</taxon>
        <taxon>Tremellomycetes</taxon>
        <taxon>Tremellales</taxon>
        <taxon>Bulleribasidiaceae</taxon>
        <taxon>Dioszegia</taxon>
    </lineage>
</organism>
<evidence type="ECO:0000259" key="8">
    <source>
        <dbReference type="PROSITE" id="PS50850"/>
    </source>
</evidence>
<evidence type="ECO:0000256" key="6">
    <source>
        <dbReference type="SAM" id="MobiDB-lite"/>
    </source>
</evidence>
<comment type="similarity">
    <text evidence="2">Belongs to the major facilitator superfamily. Sugar transporter (TC 2.A.1.1) family.</text>
</comment>
<gene>
    <name evidence="9" type="ORF">MKK02DRAFT_36209</name>
</gene>
<dbReference type="RefSeq" id="XP_052948257.1">
    <property type="nucleotide sequence ID" value="XM_053089372.1"/>
</dbReference>
<reference evidence="9" key="1">
    <citation type="journal article" date="2022" name="G3 (Bethesda)">
        <title>High quality genome of the basidiomycete yeast Dioszegia hungarica PDD-24b-2 isolated from cloud water.</title>
        <authorList>
            <person name="Jarrige D."/>
            <person name="Haridas S."/>
            <person name="Bleykasten-Grosshans C."/>
            <person name="Joly M."/>
            <person name="Nadalig T."/>
            <person name="Sancelme M."/>
            <person name="Vuilleumier S."/>
            <person name="Grigoriev I.V."/>
            <person name="Amato P."/>
            <person name="Bringel F."/>
        </authorList>
    </citation>
    <scope>NUCLEOTIDE SEQUENCE</scope>
    <source>
        <strain evidence="9">PDD-24b-2</strain>
    </source>
</reference>
<feature type="transmembrane region" description="Helical" evidence="7">
    <location>
        <begin position="447"/>
        <end position="465"/>
    </location>
</feature>
<dbReference type="PROSITE" id="PS00216">
    <property type="entry name" value="SUGAR_TRANSPORT_1"/>
    <property type="match status" value="1"/>
</dbReference>
<feature type="transmembrane region" description="Helical" evidence="7">
    <location>
        <begin position="337"/>
        <end position="358"/>
    </location>
</feature>
<proteinExistence type="inferred from homology"/>
<feature type="transmembrane region" description="Helical" evidence="7">
    <location>
        <begin position="184"/>
        <end position="202"/>
    </location>
</feature>
<feature type="transmembrane region" description="Helical" evidence="7">
    <location>
        <begin position="477"/>
        <end position="497"/>
    </location>
</feature>
<feature type="region of interest" description="Disordered" evidence="6">
    <location>
        <begin position="536"/>
        <end position="577"/>
    </location>
</feature>
<evidence type="ECO:0000256" key="3">
    <source>
        <dbReference type="ARBA" id="ARBA00022692"/>
    </source>
</evidence>
<keyword evidence="4 7" id="KW-1133">Transmembrane helix</keyword>
<feature type="transmembrane region" description="Helical" evidence="7">
    <location>
        <begin position="408"/>
        <end position="426"/>
    </location>
</feature>
<keyword evidence="5 7" id="KW-0472">Membrane</keyword>
<dbReference type="Pfam" id="PF00083">
    <property type="entry name" value="Sugar_tr"/>
    <property type="match status" value="1"/>
</dbReference>
<feature type="compositionally biased region" description="Basic and acidic residues" evidence="6">
    <location>
        <begin position="552"/>
        <end position="563"/>
    </location>
</feature>
<dbReference type="PANTHER" id="PTHR48022">
    <property type="entry name" value="PLASTIDIC GLUCOSE TRANSPORTER 4"/>
    <property type="match status" value="1"/>
</dbReference>
<dbReference type="GO" id="GO:0005351">
    <property type="term" value="F:carbohydrate:proton symporter activity"/>
    <property type="evidence" value="ECO:0007669"/>
    <property type="project" value="TreeGrafter"/>
</dbReference>
<protein>
    <submittedName>
        <fullName evidence="9">Hexose transporter</fullName>
    </submittedName>
</protein>
<dbReference type="SUPFAM" id="SSF103473">
    <property type="entry name" value="MFS general substrate transporter"/>
    <property type="match status" value="1"/>
</dbReference>
<dbReference type="PANTHER" id="PTHR48022:SF64">
    <property type="entry name" value="MAJOR FACILITATOR SUPERFAMILY (MFS) PROFILE DOMAIN-CONTAINING PROTEIN"/>
    <property type="match status" value="1"/>
</dbReference>
<dbReference type="Proteomes" id="UP001164286">
    <property type="component" value="Unassembled WGS sequence"/>
</dbReference>
<feature type="region of interest" description="Disordered" evidence="6">
    <location>
        <begin position="1"/>
        <end position="21"/>
    </location>
</feature>
<comment type="caution">
    <text evidence="9">The sequence shown here is derived from an EMBL/GenBank/DDBJ whole genome shotgun (WGS) entry which is preliminary data.</text>
</comment>
<evidence type="ECO:0000313" key="10">
    <source>
        <dbReference type="Proteomes" id="UP001164286"/>
    </source>
</evidence>
<evidence type="ECO:0000256" key="5">
    <source>
        <dbReference type="ARBA" id="ARBA00023136"/>
    </source>
</evidence>
<dbReference type="InterPro" id="IPR036259">
    <property type="entry name" value="MFS_trans_sf"/>
</dbReference>
<dbReference type="PROSITE" id="PS50850">
    <property type="entry name" value="MFS"/>
    <property type="match status" value="1"/>
</dbReference>
<dbReference type="InterPro" id="IPR050360">
    <property type="entry name" value="MFS_Sugar_Transporters"/>
</dbReference>
<keyword evidence="3 7" id="KW-0812">Transmembrane</keyword>
<evidence type="ECO:0000256" key="4">
    <source>
        <dbReference type="ARBA" id="ARBA00022989"/>
    </source>
</evidence>
<evidence type="ECO:0000256" key="7">
    <source>
        <dbReference type="SAM" id="Phobius"/>
    </source>
</evidence>
<keyword evidence="10" id="KW-1185">Reference proteome</keyword>
<feature type="transmembrane region" description="Helical" evidence="7">
    <location>
        <begin position="39"/>
        <end position="59"/>
    </location>
</feature>